<dbReference type="RefSeq" id="WP_239076877.1">
    <property type="nucleotide sequence ID" value="NZ_BAAAZM010000015.1"/>
</dbReference>
<name>A0A8J3JCX5_9ACTN</name>
<feature type="domain" description="Type II secretion system protein GspF" evidence="7">
    <location>
        <begin position="168"/>
        <end position="231"/>
    </location>
</feature>
<dbReference type="EMBL" id="BOMB01000026">
    <property type="protein sequence ID" value="GID13678.1"/>
    <property type="molecule type" value="Genomic_DNA"/>
</dbReference>
<keyword evidence="3 6" id="KW-0812">Transmembrane</keyword>
<evidence type="ECO:0000256" key="6">
    <source>
        <dbReference type="SAM" id="Phobius"/>
    </source>
</evidence>
<dbReference type="AlphaFoldDB" id="A0A8J3JCX5"/>
<organism evidence="8 9">
    <name type="scientific">Actinocatenispora rupis</name>
    <dbReference type="NCBI Taxonomy" id="519421"/>
    <lineage>
        <taxon>Bacteria</taxon>
        <taxon>Bacillati</taxon>
        <taxon>Actinomycetota</taxon>
        <taxon>Actinomycetes</taxon>
        <taxon>Micromonosporales</taxon>
        <taxon>Micromonosporaceae</taxon>
        <taxon>Actinocatenispora</taxon>
    </lineage>
</organism>
<comment type="subcellular location">
    <subcellularLocation>
        <location evidence="1">Cell membrane</location>
        <topology evidence="1">Multi-pass membrane protein</topology>
    </subcellularLocation>
</comment>
<dbReference type="PANTHER" id="PTHR35007:SF4">
    <property type="entry name" value="CONSERVED TRANSMEMBRANE PROTEIN-RELATED"/>
    <property type="match status" value="1"/>
</dbReference>
<protein>
    <recommendedName>
        <fullName evidence="7">Type II secretion system protein GspF domain-containing protein</fullName>
    </recommendedName>
</protein>
<evidence type="ECO:0000313" key="8">
    <source>
        <dbReference type="EMBL" id="GID13678.1"/>
    </source>
</evidence>
<reference evidence="8" key="1">
    <citation type="submission" date="2021-01" db="EMBL/GenBank/DDBJ databases">
        <title>Whole genome shotgun sequence of Actinocatenispora rupis NBRC 107355.</title>
        <authorList>
            <person name="Komaki H."/>
            <person name="Tamura T."/>
        </authorList>
    </citation>
    <scope>NUCLEOTIDE SEQUENCE</scope>
    <source>
        <strain evidence="8">NBRC 107355</strain>
    </source>
</reference>
<keyword evidence="4 6" id="KW-1133">Transmembrane helix</keyword>
<keyword evidence="9" id="KW-1185">Reference proteome</keyword>
<gene>
    <name evidence="8" type="ORF">Aru02nite_45670</name>
</gene>
<evidence type="ECO:0000256" key="3">
    <source>
        <dbReference type="ARBA" id="ARBA00022692"/>
    </source>
</evidence>
<evidence type="ECO:0000256" key="1">
    <source>
        <dbReference type="ARBA" id="ARBA00004651"/>
    </source>
</evidence>
<proteinExistence type="predicted"/>
<dbReference type="InterPro" id="IPR018076">
    <property type="entry name" value="T2SS_GspF_dom"/>
</dbReference>
<feature type="transmembrane region" description="Helical" evidence="6">
    <location>
        <begin position="44"/>
        <end position="65"/>
    </location>
</feature>
<evidence type="ECO:0000256" key="5">
    <source>
        <dbReference type="ARBA" id="ARBA00023136"/>
    </source>
</evidence>
<dbReference type="Proteomes" id="UP000612808">
    <property type="component" value="Unassembled WGS sequence"/>
</dbReference>
<feature type="transmembrane region" description="Helical" evidence="6">
    <location>
        <begin position="6"/>
        <end position="23"/>
    </location>
</feature>
<dbReference type="PANTHER" id="PTHR35007">
    <property type="entry name" value="INTEGRAL MEMBRANE PROTEIN-RELATED"/>
    <property type="match status" value="1"/>
</dbReference>
<keyword evidence="5 6" id="KW-0472">Membrane</keyword>
<feature type="transmembrane region" description="Helical" evidence="6">
    <location>
        <begin position="243"/>
        <end position="267"/>
    </location>
</feature>
<evidence type="ECO:0000259" key="7">
    <source>
        <dbReference type="Pfam" id="PF00482"/>
    </source>
</evidence>
<evidence type="ECO:0000256" key="2">
    <source>
        <dbReference type="ARBA" id="ARBA00022475"/>
    </source>
</evidence>
<keyword evidence="2" id="KW-1003">Cell membrane</keyword>
<evidence type="ECO:0000313" key="9">
    <source>
        <dbReference type="Proteomes" id="UP000612808"/>
    </source>
</evidence>
<comment type="caution">
    <text evidence="8">The sequence shown here is derived from an EMBL/GenBank/DDBJ whole genome shotgun (WGS) entry which is preliminary data.</text>
</comment>
<feature type="transmembrane region" description="Helical" evidence="6">
    <location>
        <begin position="213"/>
        <end position="237"/>
    </location>
</feature>
<dbReference type="Pfam" id="PF00482">
    <property type="entry name" value="T2SSF"/>
    <property type="match status" value="1"/>
</dbReference>
<dbReference type="GO" id="GO:0005886">
    <property type="term" value="C:plasma membrane"/>
    <property type="evidence" value="ECO:0007669"/>
    <property type="project" value="UniProtKB-SubCell"/>
</dbReference>
<feature type="transmembrane region" description="Helical" evidence="6">
    <location>
        <begin position="71"/>
        <end position="92"/>
    </location>
</feature>
<sequence length="280" mass="28858">MIAGLSSGALVVATVLLLLPYRTRRRLTAIPRTSASARIATARAYLLRLAMSARLAGLVGGAAGVLTGSLLAGPVAGLTAGAYCWFAVHAVLRHRAARTAAQVRADALDAVTALADDLRAGLAPAGALSRAWPRLVGTGGDGDQGTTALVPEDPGRVLRRADDPARSDITARLASVWDVALRTGAPLADLLDRLQADLVERERLRRKASAQTAAARMTAVLLALLPVAGIALGYGIGADPLRILWHTTIGALCTVVALALQLGGVAWTGRLTRPMDGAPA</sequence>
<accession>A0A8J3JCX5</accession>
<evidence type="ECO:0000256" key="4">
    <source>
        <dbReference type="ARBA" id="ARBA00022989"/>
    </source>
</evidence>